<reference evidence="2" key="1">
    <citation type="submission" date="2022-11" db="UniProtKB">
        <authorList>
            <consortium name="WormBaseParasite"/>
        </authorList>
    </citation>
    <scope>IDENTIFICATION</scope>
</reference>
<protein>
    <submittedName>
        <fullName evidence="2">Uncharacterized protein</fullName>
    </submittedName>
</protein>
<proteinExistence type="predicted"/>
<accession>A0AC35FTD3</accession>
<name>A0AC35FTD3_9BILA</name>
<dbReference type="Proteomes" id="UP000887580">
    <property type="component" value="Unplaced"/>
</dbReference>
<evidence type="ECO:0000313" key="2">
    <source>
        <dbReference type="WBParaSite" id="PS1159_v2.g20686.t1"/>
    </source>
</evidence>
<sequence length="564" mass="63059">MQLEFKSAKVMEKRKSRHVYRLPNFTEAERAAYYGLPYMPTSDDEEEDVKNIAADSVENQNESSIADYTISKSLINAFIQPGKTPKATDAVDDDVEMMEVDEEEYQKSFVSNQHKPLSEPSSSQTPLDFHAPQTQPPNTARVMTSRLSLLPYRFMQPTSSSSARTSKKPVSCSSPACSKRTNPLPLMAQEARAPATTSRSLPKPHSTPKKSVALCRKVLDQTLNAAKLPVLDPSQYKEFQPKSLYSRSSGGKRTTPQQSKPTSKFGVLNKENLNVTFDYLQQYQSPITPKVAAKRIAPNSKLPGPSQFNELKPVETSPLDHHTSGSSNDPENQLTFADEKESSESHSDESVKTFTPRPSSNVLEDVVSQTPTSLKDTTSSRRTIPESPIDHDSENAKSSTSLHRRDGSIIHDSPIDHDFDFANPSTPGPSRSVSQKRNPLIPVKLRNELNTTINDSTRSNGSVIKITAAQKKNDKEVKYVLAKPTLVKPHSLEIDELNLRRSQRNRIRPLRGYLNENPKYDYDKDGLPTLVDTETVEVKNPRPVKYLTVDPGEQTEREKALKER</sequence>
<organism evidence="1 2">
    <name type="scientific">Panagrolaimus sp. PS1159</name>
    <dbReference type="NCBI Taxonomy" id="55785"/>
    <lineage>
        <taxon>Eukaryota</taxon>
        <taxon>Metazoa</taxon>
        <taxon>Ecdysozoa</taxon>
        <taxon>Nematoda</taxon>
        <taxon>Chromadorea</taxon>
        <taxon>Rhabditida</taxon>
        <taxon>Tylenchina</taxon>
        <taxon>Panagrolaimomorpha</taxon>
        <taxon>Panagrolaimoidea</taxon>
        <taxon>Panagrolaimidae</taxon>
        <taxon>Panagrolaimus</taxon>
    </lineage>
</organism>
<dbReference type="WBParaSite" id="PS1159_v2.g20686.t1">
    <property type="protein sequence ID" value="PS1159_v2.g20686.t1"/>
    <property type="gene ID" value="PS1159_v2.g20686"/>
</dbReference>
<evidence type="ECO:0000313" key="1">
    <source>
        <dbReference type="Proteomes" id="UP000887580"/>
    </source>
</evidence>